<evidence type="ECO:0000313" key="2">
    <source>
        <dbReference type="EMBL" id="MDE1472160.1"/>
    </source>
</evidence>
<dbReference type="Gene3D" id="1.10.260.40">
    <property type="entry name" value="lambda repressor-like DNA-binding domains"/>
    <property type="match status" value="1"/>
</dbReference>
<dbReference type="InterPro" id="IPR010982">
    <property type="entry name" value="Lambda_DNA-bd_dom_sf"/>
</dbReference>
<comment type="caution">
    <text evidence="2">The sequence shown here is derived from an EMBL/GenBank/DDBJ whole genome shotgun (WGS) entry which is preliminary data.</text>
</comment>
<evidence type="ECO:0000259" key="1">
    <source>
        <dbReference type="PROSITE" id="PS50943"/>
    </source>
</evidence>
<dbReference type="SUPFAM" id="SSF47413">
    <property type="entry name" value="lambda repressor-like DNA-binding domains"/>
    <property type="match status" value="1"/>
</dbReference>
<dbReference type="RefSeq" id="WP_274702974.1">
    <property type="nucleotide sequence ID" value="NZ_JAQSVD010000012.1"/>
</dbReference>
<protein>
    <submittedName>
        <fullName evidence="2">Helix-turn-helix transcriptional regulator</fullName>
    </submittedName>
</protein>
<feature type="domain" description="HTH cro/C1-type" evidence="1">
    <location>
        <begin position="8"/>
        <end position="61"/>
    </location>
</feature>
<sequence>MAISYKKLWKLLIDRDLKKKDLQLLSGVSAASITKLGKNENVNTEILEKICVALECDISDIMEITNLESNRE</sequence>
<dbReference type="Proteomes" id="UP001215087">
    <property type="component" value="Unassembled WGS sequence"/>
</dbReference>
<name>A0ABT5UW13_EUBLI</name>
<dbReference type="InterPro" id="IPR001387">
    <property type="entry name" value="Cro/C1-type_HTH"/>
</dbReference>
<reference evidence="2 3" key="1">
    <citation type="submission" date="2023-02" db="EMBL/GenBank/DDBJ databases">
        <title>Comparative genome analysis of Eubacterium limosum species.</title>
        <authorList>
            <person name="Bak J.E."/>
        </authorList>
    </citation>
    <scope>NUCLEOTIDE SEQUENCE [LARGE SCALE GENOMIC DNA]</scope>
    <source>
        <strain evidence="2 3">KGMB01548</strain>
    </source>
</reference>
<accession>A0ABT5UW13</accession>
<proteinExistence type="predicted"/>
<dbReference type="PROSITE" id="PS50943">
    <property type="entry name" value="HTH_CROC1"/>
    <property type="match status" value="1"/>
</dbReference>
<evidence type="ECO:0000313" key="3">
    <source>
        <dbReference type="Proteomes" id="UP001215087"/>
    </source>
</evidence>
<keyword evidence="3" id="KW-1185">Reference proteome</keyword>
<dbReference type="EMBL" id="JAQSVD010000012">
    <property type="protein sequence ID" value="MDE1472160.1"/>
    <property type="molecule type" value="Genomic_DNA"/>
</dbReference>
<dbReference type="Pfam" id="PF13443">
    <property type="entry name" value="HTH_26"/>
    <property type="match status" value="1"/>
</dbReference>
<gene>
    <name evidence="2" type="ORF">PTZ04_18040</name>
</gene>
<organism evidence="2 3">
    <name type="scientific">Eubacterium limosum</name>
    <dbReference type="NCBI Taxonomy" id="1736"/>
    <lineage>
        <taxon>Bacteria</taxon>
        <taxon>Bacillati</taxon>
        <taxon>Bacillota</taxon>
        <taxon>Clostridia</taxon>
        <taxon>Eubacteriales</taxon>
        <taxon>Eubacteriaceae</taxon>
        <taxon>Eubacterium</taxon>
    </lineage>
</organism>